<name>A0A1E8QAK1_9MYCO</name>
<feature type="compositionally biased region" description="Polar residues" evidence="1">
    <location>
        <begin position="82"/>
        <end position="94"/>
    </location>
</feature>
<evidence type="ECO:0000313" key="3">
    <source>
        <dbReference type="EMBL" id="OFJ55090.1"/>
    </source>
</evidence>
<feature type="compositionally biased region" description="Polar residues" evidence="1">
    <location>
        <begin position="101"/>
        <end position="110"/>
    </location>
</feature>
<gene>
    <name evidence="3" type="ORF">BEL07_03815</name>
</gene>
<proteinExistence type="predicted"/>
<comment type="caution">
    <text evidence="3">The sequence shown here is derived from an EMBL/GenBank/DDBJ whole genome shotgun (WGS) entry which is preliminary data.</text>
</comment>
<accession>A0A1E8QAK1</accession>
<dbReference type="Pfam" id="PF26450">
    <property type="entry name" value="DUF8129"/>
    <property type="match status" value="1"/>
</dbReference>
<feature type="region of interest" description="Disordered" evidence="1">
    <location>
        <begin position="56"/>
        <end position="110"/>
    </location>
</feature>
<dbReference type="InterPro" id="IPR058442">
    <property type="entry name" value="DUF8129"/>
</dbReference>
<reference evidence="3 4" key="1">
    <citation type="submission" date="2016-09" db="EMBL/GenBank/DDBJ databases">
        <title>genome sequence of Mycobacterium sp. 739 SCH.</title>
        <authorList>
            <person name="Greninger A.L."/>
            <person name="Qin X."/>
            <person name="Jerome K."/>
            <person name="Vora S."/>
            <person name="Quinn K."/>
        </authorList>
    </citation>
    <scope>NUCLEOTIDE SEQUENCE [LARGE SCALE GENOMIC DNA]</scope>
    <source>
        <strain evidence="3 4">SCH</strain>
    </source>
</reference>
<dbReference type="EMBL" id="MCHX01000006">
    <property type="protein sequence ID" value="OFJ55090.1"/>
    <property type="molecule type" value="Genomic_DNA"/>
</dbReference>
<sequence>MSDTDLPIPDFDQLSLGDLRHRIRSLDAEQLNAVLTHEAGHAARVPVLEILEARQRELEDGALPSPGDPTNAPPVQGASGGSPVQESTAAQATSPLRHGVANQTPARGKP</sequence>
<dbReference type="OrthoDB" id="5187212at2"/>
<feature type="domain" description="DUF8129" evidence="2">
    <location>
        <begin position="5"/>
        <end position="59"/>
    </location>
</feature>
<keyword evidence="4" id="KW-1185">Reference proteome</keyword>
<evidence type="ECO:0000259" key="2">
    <source>
        <dbReference type="Pfam" id="PF26450"/>
    </source>
</evidence>
<organism evidence="3 4">
    <name type="scientific">Mycolicibacterium grossiae</name>
    <dbReference type="NCBI Taxonomy" id="1552759"/>
    <lineage>
        <taxon>Bacteria</taxon>
        <taxon>Bacillati</taxon>
        <taxon>Actinomycetota</taxon>
        <taxon>Actinomycetes</taxon>
        <taxon>Mycobacteriales</taxon>
        <taxon>Mycobacteriaceae</taxon>
        <taxon>Mycolicibacterium</taxon>
    </lineage>
</organism>
<evidence type="ECO:0000256" key="1">
    <source>
        <dbReference type="SAM" id="MobiDB-lite"/>
    </source>
</evidence>
<protein>
    <recommendedName>
        <fullName evidence="2">DUF8129 domain-containing protein</fullName>
    </recommendedName>
</protein>
<evidence type="ECO:0000313" key="4">
    <source>
        <dbReference type="Proteomes" id="UP000178953"/>
    </source>
</evidence>
<dbReference type="Proteomes" id="UP000178953">
    <property type="component" value="Unassembled WGS sequence"/>
</dbReference>
<dbReference type="RefSeq" id="WP_070351789.1">
    <property type="nucleotide sequence ID" value="NZ_CP043474.1"/>
</dbReference>
<dbReference type="AlphaFoldDB" id="A0A1E8QAK1"/>